<evidence type="ECO:0000256" key="3">
    <source>
        <dbReference type="SAM" id="SignalP"/>
    </source>
</evidence>
<dbReference type="EMBL" id="JACAZI010000003">
    <property type="protein sequence ID" value="KAF7364997.1"/>
    <property type="molecule type" value="Genomic_DNA"/>
</dbReference>
<gene>
    <name evidence="4" type="ORF">MVEN_00370700</name>
</gene>
<name>A0A8H6YTP0_9AGAR</name>
<keyword evidence="2" id="KW-0472">Membrane</keyword>
<evidence type="ECO:0000313" key="4">
    <source>
        <dbReference type="EMBL" id="KAF7364997.1"/>
    </source>
</evidence>
<sequence>MFLLAYLSVLGVVALGPQVVLGSFKFSLSPVVQCQPVDITFSGSDANNHSVPTTLTILPLLDNIKPIQIPIPNGASNSTGIQLTFIPLPAGTRFVASLDDVEGPTAKVSDVTRVLNSTTGPDVEGCFGSSIQQVNFYEFDDNLAQCEDFTVTYNTPVTVAPTIRAFFPNSGSLLVPQSNASTAPNTASYTMTGLRSTEVVLLFDDTQGHLQTTKLITIDGDSSSSKSCFKSSSKDSDGNNKAGTISSTTLPRSAIIGIAVGAAVVGLFAILLLIYIVRTRRRNRRVSHMNFDPSLLNQKWPPDLEERKVELYQSPALTAPSAPTPSFSAQGFVRDPIYTNEKYASSIISDDARTSIASWNQFIPEDQRNRSGTRARGQSVSSSRLSMGTVEAQDILQMATVHRTHYSGSAATVQGRPTPQPSTAGTTMTTFDVAKPAIARLVSTRRSGRSSDPPDMPIMPVTVSRNNSTEAAIAGVPAGYRSSYMSYGDGDEDDTHTARQSDGIGGYPIPSFKTSNLRPRDTGESWGNVVVQ</sequence>
<keyword evidence="2" id="KW-1133">Transmembrane helix</keyword>
<comment type="caution">
    <text evidence="4">The sequence shown here is derived from an EMBL/GenBank/DDBJ whole genome shotgun (WGS) entry which is preliminary data.</text>
</comment>
<dbReference type="Proteomes" id="UP000620124">
    <property type="component" value="Unassembled WGS sequence"/>
</dbReference>
<organism evidence="4 5">
    <name type="scientific">Mycena venus</name>
    <dbReference type="NCBI Taxonomy" id="2733690"/>
    <lineage>
        <taxon>Eukaryota</taxon>
        <taxon>Fungi</taxon>
        <taxon>Dikarya</taxon>
        <taxon>Basidiomycota</taxon>
        <taxon>Agaricomycotina</taxon>
        <taxon>Agaricomycetes</taxon>
        <taxon>Agaricomycetidae</taxon>
        <taxon>Agaricales</taxon>
        <taxon>Marasmiineae</taxon>
        <taxon>Mycenaceae</taxon>
        <taxon>Mycena</taxon>
    </lineage>
</organism>
<dbReference type="OrthoDB" id="3266941at2759"/>
<proteinExistence type="predicted"/>
<feature type="signal peptide" evidence="3">
    <location>
        <begin position="1"/>
        <end position="22"/>
    </location>
</feature>
<feature type="compositionally biased region" description="Low complexity" evidence="1">
    <location>
        <begin position="221"/>
        <end position="231"/>
    </location>
</feature>
<reference evidence="4" key="1">
    <citation type="submission" date="2020-05" db="EMBL/GenBank/DDBJ databases">
        <title>Mycena genomes resolve the evolution of fungal bioluminescence.</title>
        <authorList>
            <person name="Tsai I.J."/>
        </authorList>
    </citation>
    <scope>NUCLEOTIDE SEQUENCE</scope>
    <source>
        <strain evidence="4">CCC161011</strain>
    </source>
</reference>
<keyword evidence="3" id="KW-0732">Signal</keyword>
<feature type="region of interest" description="Disordered" evidence="1">
    <location>
        <begin position="485"/>
        <end position="532"/>
    </location>
</feature>
<accession>A0A8H6YTP0</accession>
<evidence type="ECO:0008006" key="6">
    <source>
        <dbReference type="Google" id="ProtNLM"/>
    </source>
</evidence>
<feature type="region of interest" description="Disordered" evidence="1">
    <location>
        <begin position="220"/>
        <end position="244"/>
    </location>
</feature>
<evidence type="ECO:0000313" key="5">
    <source>
        <dbReference type="Proteomes" id="UP000620124"/>
    </source>
</evidence>
<keyword evidence="5" id="KW-1185">Reference proteome</keyword>
<feature type="chain" id="PRO_5034695854" description="Mid2 domain-containing protein" evidence="3">
    <location>
        <begin position="23"/>
        <end position="532"/>
    </location>
</feature>
<feature type="transmembrane region" description="Helical" evidence="2">
    <location>
        <begin position="254"/>
        <end position="277"/>
    </location>
</feature>
<keyword evidence="2" id="KW-0812">Transmembrane</keyword>
<evidence type="ECO:0000256" key="2">
    <source>
        <dbReference type="SAM" id="Phobius"/>
    </source>
</evidence>
<protein>
    <recommendedName>
        <fullName evidence="6">Mid2 domain-containing protein</fullName>
    </recommendedName>
</protein>
<evidence type="ECO:0000256" key="1">
    <source>
        <dbReference type="SAM" id="MobiDB-lite"/>
    </source>
</evidence>
<dbReference type="AlphaFoldDB" id="A0A8H6YTP0"/>
<feature type="region of interest" description="Disordered" evidence="1">
    <location>
        <begin position="407"/>
        <end position="427"/>
    </location>
</feature>